<dbReference type="InterPro" id="IPR052181">
    <property type="entry name" value="5hmC_binding"/>
</dbReference>
<comment type="subcellular location">
    <subcellularLocation>
        <location evidence="1">Nucleus</location>
    </subcellularLocation>
</comment>
<dbReference type="InterPro" id="IPR047197">
    <property type="entry name" value="THYN1-like_EVE"/>
</dbReference>
<dbReference type="PANTHER" id="PTHR14087:SF7">
    <property type="entry name" value="THYMOCYTE NUCLEAR PROTEIN 1"/>
    <property type="match status" value="1"/>
</dbReference>
<name>A0A8J9TL76_PHATR</name>
<reference evidence="4" key="1">
    <citation type="submission" date="2022-02" db="EMBL/GenBank/DDBJ databases">
        <authorList>
            <person name="Giguere J D."/>
        </authorList>
    </citation>
    <scope>NUCLEOTIDE SEQUENCE</scope>
    <source>
        <strain evidence="4">CCAP 1055/1</strain>
    </source>
</reference>
<evidence type="ECO:0000313" key="4">
    <source>
        <dbReference type="EMBL" id="CAG9290795.1"/>
    </source>
</evidence>
<organism evidence="4">
    <name type="scientific">Phaeodactylum tricornutum</name>
    <name type="common">Diatom</name>
    <dbReference type="NCBI Taxonomy" id="2850"/>
    <lineage>
        <taxon>Eukaryota</taxon>
        <taxon>Sar</taxon>
        <taxon>Stramenopiles</taxon>
        <taxon>Ochrophyta</taxon>
        <taxon>Bacillariophyta</taxon>
        <taxon>Bacillariophyceae</taxon>
        <taxon>Bacillariophycidae</taxon>
        <taxon>Naviculales</taxon>
        <taxon>Phaeodactylaceae</taxon>
        <taxon>Phaeodactylum</taxon>
    </lineage>
</organism>
<dbReference type="PANTHER" id="PTHR14087">
    <property type="entry name" value="THYMOCYTE NUCLEAR PROTEIN 1"/>
    <property type="match status" value="1"/>
</dbReference>
<evidence type="ECO:0000256" key="2">
    <source>
        <dbReference type="ARBA" id="ARBA00023242"/>
    </source>
</evidence>
<accession>A0A8J9TL76</accession>
<protein>
    <recommendedName>
        <fullName evidence="3">EVE domain-containing protein</fullName>
    </recommendedName>
</protein>
<dbReference type="Pfam" id="PF01878">
    <property type="entry name" value="EVE"/>
    <property type="match status" value="1"/>
</dbReference>
<dbReference type="GO" id="GO:0005634">
    <property type="term" value="C:nucleus"/>
    <property type="evidence" value="ECO:0007669"/>
    <property type="project" value="UniProtKB-SubCell"/>
</dbReference>
<proteinExistence type="predicted"/>
<evidence type="ECO:0000256" key="1">
    <source>
        <dbReference type="ARBA" id="ARBA00004123"/>
    </source>
</evidence>
<dbReference type="AlphaFoldDB" id="A0A8J9TL76"/>
<gene>
    <name evidence="4" type="ORF">PTTT1_LOCUS45919</name>
</gene>
<dbReference type="Proteomes" id="UP000836788">
    <property type="component" value="Chromosome 5"/>
</dbReference>
<feature type="non-terminal residue" evidence="4">
    <location>
        <position position="1"/>
    </location>
</feature>
<dbReference type="Gene3D" id="3.10.590.10">
    <property type="entry name" value="ph1033 like domains"/>
    <property type="match status" value="1"/>
</dbReference>
<feature type="domain" description="EVE" evidence="3">
    <location>
        <begin position="1"/>
        <end position="137"/>
    </location>
</feature>
<dbReference type="SUPFAM" id="SSF88697">
    <property type="entry name" value="PUA domain-like"/>
    <property type="match status" value="1"/>
</dbReference>
<keyword evidence="2" id="KW-0539">Nucleus</keyword>
<dbReference type="InterPro" id="IPR002740">
    <property type="entry name" value="EVE_domain"/>
</dbReference>
<dbReference type="CDD" id="cd21133">
    <property type="entry name" value="EVE"/>
    <property type="match status" value="1"/>
</dbReference>
<dbReference type="InterPro" id="IPR015947">
    <property type="entry name" value="PUA-like_sf"/>
</dbReference>
<sequence>IKSEPSEFSIHNLEARPRQREEWDGVRNYAARNHIRSMRENDRCWFYHSACKTPAIVGTCRVVRTAAPDATALDSNHPGYDPKSTAESCRWDSVLVELESIFESPITLKELRAQAKINKTVASMTILKMSRLSVTPV</sequence>
<feature type="non-terminal residue" evidence="4">
    <location>
        <position position="137"/>
    </location>
</feature>
<evidence type="ECO:0000259" key="3">
    <source>
        <dbReference type="Pfam" id="PF01878"/>
    </source>
</evidence>
<dbReference type="EMBL" id="OU594946">
    <property type="protein sequence ID" value="CAG9290795.1"/>
    <property type="molecule type" value="Genomic_DNA"/>
</dbReference>